<dbReference type="EMBL" id="JRYO01000161">
    <property type="protein sequence ID" value="KHE91953.1"/>
    <property type="molecule type" value="Genomic_DNA"/>
</dbReference>
<dbReference type="AlphaFoldDB" id="A0A0B0ELE9"/>
<reference evidence="1 2" key="1">
    <citation type="submission" date="2014-10" db="EMBL/GenBank/DDBJ databases">
        <title>Draft genome of anammox bacterium scalindua brodae, obtained using differential coverage binning of sequence data from two enrichment reactors.</title>
        <authorList>
            <person name="Speth D.R."/>
            <person name="Russ L."/>
            <person name="Kartal B."/>
            <person name="Op den Camp H.J."/>
            <person name="Dutilh B.E."/>
            <person name="Jetten M.S."/>
        </authorList>
    </citation>
    <scope>NUCLEOTIDE SEQUENCE [LARGE SCALE GENOMIC DNA]</scope>
    <source>
        <strain evidence="1">RU1</strain>
    </source>
</reference>
<accession>A0A0B0ELE9</accession>
<proteinExistence type="predicted"/>
<comment type="caution">
    <text evidence="1">The sequence shown here is derived from an EMBL/GenBank/DDBJ whole genome shotgun (WGS) entry which is preliminary data.</text>
</comment>
<gene>
    <name evidence="1" type="ORF">SCABRO_02327</name>
</gene>
<protein>
    <submittedName>
        <fullName evidence="1">Uncharacterized protein</fullName>
    </submittedName>
</protein>
<evidence type="ECO:0000313" key="2">
    <source>
        <dbReference type="Proteomes" id="UP000030652"/>
    </source>
</evidence>
<name>A0A0B0ELE9_9BACT</name>
<dbReference type="Proteomes" id="UP000030652">
    <property type="component" value="Unassembled WGS sequence"/>
</dbReference>
<organism evidence="1 2">
    <name type="scientific">Candidatus Scalindua brodae</name>
    <dbReference type="NCBI Taxonomy" id="237368"/>
    <lineage>
        <taxon>Bacteria</taxon>
        <taxon>Pseudomonadati</taxon>
        <taxon>Planctomycetota</taxon>
        <taxon>Candidatus Brocadiia</taxon>
        <taxon>Candidatus Brocadiales</taxon>
        <taxon>Candidatus Scalinduaceae</taxon>
        <taxon>Candidatus Scalindua</taxon>
    </lineage>
</organism>
<sequence length="33" mass="3779">MLKTLEKCFEQISGLHQQLNKGGGGNIWIRYSE</sequence>
<evidence type="ECO:0000313" key="1">
    <source>
        <dbReference type="EMBL" id="KHE91953.1"/>
    </source>
</evidence>